<dbReference type="InterPro" id="IPR000182">
    <property type="entry name" value="GNAT_dom"/>
</dbReference>
<comment type="caution">
    <text evidence="2">The sequence shown here is derived from an EMBL/GenBank/DDBJ whole genome shotgun (WGS) entry which is preliminary data.</text>
</comment>
<gene>
    <name evidence="2" type="ORF">KS419_18070</name>
</gene>
<dbReference type="RefSeq" id="WP_217067789.1">
    <property type="nucleotide sequence ID" value="NZ_JAHQCS010000145.1"/>
</dbReference>
<dbReference type="EMBL" id="JAHQCS010000145">
    <property type="protein sequence ID" value="MBU9713639.1"/>
    <property type="molecule type" value="Genomic_DNA"/>
</dbReference>
<sequence length="171" mass="19376">MDVELNQLTFQKMSYESAREISCWTYPSPYDIYSMDGSEELVQELVEGNYYVAYDSNQQLIGYFCYGHDARVPGGYKIGLYEDQSFVDVGLGLKPNLTGAGLGKSFLEKVLSYLHTLDYTSFRLVVLTTNKRAIIVYLKAGFVPKMVFSSPVNGKNMEFLFMESDKENLGL</sequence>
<keyword evidence="3" id="KW-1185">Reference proteome</keyword>
<dbReference type="Proteomes" id="UP000784880">
    <property type="component" value="Unassembled WGS sequence"/>
</dbReference>
<organism evidence="2 3">
    <name type="scientific">Evansella tamaricis</name>
    <dbReference type="NCBI Taxonomy" id="2069301"/>
    <lineage>
        <taxon>Bacteria</taxon>
        <taxon>Bacillati</taxon>
        <taxon>Bacillota</taxon>
        <taxon>Bacilli</taxon>
        <taxon>Bacillales</taxon>
        <taxon>Bacillaceae</taxon>
        <taxon>Evansella</taxon>
    </lineage>
</organism>
<evidence type="ECO:0000259" key="1">
    <source>
        <dbReference type="PROSITE" id="PS51186"/>
    </source>
</evidence>
<proteinExistence type="predicted"/>
<accession>A0ABS6JIZ0</accession>
<dbReference type="Pfam" id="PF00583">
    <property type="entry name" value="Acetyltransf_1"/>
    <property type="match status" value="1"/>
</dbReference>
<reference evidence="2 3" key="1">
    <citation type="submission" date="2021-06" db="EMBL/GenBank/DDBJ databases">
        <title>Bacillus sp. RD4P76, an endophyte from a halophyte.</title>
        <authorList>
            <person name="Sun J.-Q."/>
        </authorList>
    </citation>
    <scope>NUCLEOTIDE SEQUENCE [LARGE SCALE GENOMIC DNA]</scope>
    <source>
        <strain evidence="2 3">CGMCC 1.15917</strain>
    </source>
</reference>
<evidence type="ECO:0000313" key="3">
    <source>
        <dbReference type="Proteomes" id="UP000784880"/>
    </source>
</evidence>
<name>A0ABS6JIZ0_9BACI</name>
<feature type="domain" description="N-acetyltransferase" evidence="1">
    <location>
        <begin position="3"/>
        <end position="167"/>
    </location>
</feature>
<protein>
    <submittedName>
        <fullName evidence="2">GNAT family N-acetyltransferase</fullName>
    </submittedName>
</protein>
<dbReference type="PROSITE" id="PS51186">
    <property type="entry name" value="GNAT"/>
    <property type="match status" value="1"/>
</dbReference>
<evidence type="ECO:0000313" key="2">
    <source>
        <dbReference type="EMBL" id="MBU9713639.1"/>
    </source>
</evidence>